<dbReference type="Gene3D" id="2.60.40.10">
    <property type="entry name" value="Immunoglobulins"/>
    <property type="match status" value="1"/>
</dbReference>
<dbReference type="AlphaFoldDB" id="A0A1F6DB44"/>
<gene>
    <name evidence="2" type="ORF">A2765_02740</name>
</gene>
<protein>
    <recommendedName>
        <fullName evidence="4">Penicillin-binding C-terminal domain-containing protein</fullName>
    </recommendedName>
</protein>
<reference evidence="2 3" key="1">
    <citation type="journal article" date="2016" name="Nat. Commun.">
        <title>Thousands of microbial genomes shed light on interconnected biogeochemical processes in an aquifer system.</title>
        <authorList>
            <person name="Anantharaman K."/>
            <person name="Brown C.T."/>
            <person name="Hug L.A."/>
            <person name="Sharon I."/>
            <person name="Castelle C.J."/>
            <person name="Probst A.J."/>
            <person name="Thomas B.C."/>
            <person name="Singh A."/>
            <person name="Wilkins M.J."/>
            <person name="Karaoz U."/>
            <person name="Brodie E.L."/>
            <person name="Williams K.H."/>
            <person name="Hubbard S.S."/>
            <person name="Banfield J.F."/>
        </authorList>
    </citation>
    <scope>NUCLEOTIDE SEQUENCE [LARGE SCALE GENOMIC DNA]</scope>
</reference>
<keyword evidence="1" id="KW-1133">Transmembrane helix</keyword>
<sequence>MLPYRDSRFIRIILILFFLVAILYGIYEAQGILYGPVINMPNETVTSHEAFTSIHGRAERITELRLNGKPISVTENGEFDEPYLLAHGSNRLILEARDARGRKTTKILDIVYIPSGTALPASPTPTATSTEES</sequence>
<keyword evidence="1" id="KW-0812">Transmembrane</keyword>
<feature type="transmembrane region" description="Helical" evidence="1">
    <location>
        <begin position="9"/>
        <end position="27"/>
    </location>
</feature>
<evidence type="ECO:0000313" key="2">
    <source>
        <dbReference type="EMBL" id="OGG58615.1"/>
    </source>
</evidence>
<evidence type="ECO:0000313" key="3">
    <source>
        <dbReference type="Proteomes" id="UP000176377"/>
    </source>
</evidence>
<accession>A0A1F6DB44</accession>
<comment type="caution">
    <text evidence="2">The sequence shown here is derived from an EMBL/GenBank/DDBJ whole genome shotgun (WGS) entry which is preliminary data.</text>
</comment>
<evidence type="ECO:0008006" key="4">
    <source>
        <dbReference type="Google" id="ProtNLM"/>
    </source>
</evidence>
<evidence type="ECO:0000256" key="1">
    <source>
        <dbReference type="SAM" id="Phobius"/>
    </source>
</evidence>
<name>A0A1F6DB44_9BACT</name>
<dbReference type="Proteomes" id="UP000176377">
    <property type="component" value="Unassembled WGS sequence"/>
</dbReference>
<keyword evidence="1" id="KW-0472">Membrane</keyword>
<dbReference type="EMBL" id="MFLA01000032">
    <property type="protein sequence ID" value="OGG58615.1"/>
    <property type="molecule type" value="Genomic_DNA"/>
</dbReference>
<organism evidence="2 3">
    <name type="scientific">Candidatus Kaiserbacteria bacterium RIFCSPHIGHO2_01_FULL_56_24</name>
    <dbReference type="NCBI Taxonomy" id="1798487"/>
    <lineage>
        <taxon>Bacteria</taxon>
        <taxon>Candidatus Kaiseribacteriota</taxon>
    </lineage>
</organism>
<proteinExistence type="predicted"/>
<dbReference type="InterPro" id="IPR013783">
    <property type="entry name" value="Ig-like_fold"/>
</dbReference>